<dbReference type="GO" id="GO:0006508">
    <property type="term" value="P:proteolysis"/>
    <property type="evidence" value="ECO:0007669"/>
    <property type="project" value="UniProtKB-KW"/>
</dbReference>
<accession>A0A7G9L2M7</accession>
<dbReference type="EMBL" id="CP060697">
    <property type="protein sequence ID" value="QNM82876.1"/>
    <property type="molecule type" value="Genomic_DNA"/>
</dbReference>
<dbReference type="PROSITE" id="PS00141">
    <property type="entry name" value="ASP_PROTEASE"/>
    <property type="match status" value="2"/>
</dbReference>
<protein>
    <submittedName>
        <fullName evidence="3">Aspartyl protease family protein</fullName>
    </submittedName>
</protein>
<sequence>MSSLPFLLLAAAAAAPVPIRAPAPPSILETERGAVDRETQAKDVAIRRDIDDRLTVGVTISGAGPYRFLVDTGADSTAVSSSLVNRLSLLPGEGVSLHSMTGVSAVRTVQLPAMQLGNAGQIKIAEAPVLEADHMGADGILGTDSLRSQRVVFDFDRNRMTIVPSQQPVERDDGTIIVTGRLKNGRLIVTNALADDTPVTVVLDTGSEITVGNEALRQRLARGGQLTSSGPVELQSVTGAMLPGEYMFLKELEMRDVKLKQLAVVFAPAHTFHKLGLDDKPALLLGMNALKAFRKVSIDFANRKLRVLLRDSSSRDEILLAAR</sequence>
<dbReference type="Gene3D" id="2.40.70.10">
    <property type="entry name" value="Acid Proteases"/>
    <property type="match status" value="2"/>
</dbReference>
<dbReference type="KEGG" id="ssau:H8M03_00420"/>
<keyword evidence="4" id="KW-1185">Reference proteome</keyword>
<name>A0A7G9L2M7_9SPHN</name>
<gene>
    <name evidence="3" type="ORF">H8M03_00420</name>
</gene>
<keyword evidence="1" id="KW-0378">Hydrolase</keyword>
<evidence type="ECO:0000313" key="4">
    <source>
        <dbReference type="Proteomes" id="UP000515861"/>
    </source>
</evidence>
<dbReference type="SUPFAM" id="SSF50630">
    <property type="entry name" value="Acid proteases"/>
    <property type="match status" value="2"/>
</dbReference>
<reference evidence="3 4" key="1">
    <citation type="submission" date="2020-08" db="EMBL/GenBank/DDBJ databases">
        <title>Sphingomonas sp. sand1-3 16S ribosomal RNA gene Genome sequencing and assembly.</title>
        <authorList>
            <person name="Kang M."/>
        </authorList>
    </citation>
    <scope>NUCLEOTIDE SEQUENCE [LARGE SCALE GENOMIC DNA]</scope>
    <source>
        <strain evidence="4">sand1-3</strain>
    </source>
</reference>
<dbReference type="GO" id="GO:0004190">
    <property type="term" value="F:aspartic-type endopeptidase activity"/>
    <property type="evidence" value="ECO:0007669"/>
    <property type="project" value="InterPro"/>
</dbReference>
<evidence type="ECO:0000259" key="2">
    <source>
        <dbReference type="PROSITE" id="PS50175"/>
    </source>
</evidence>
<feature type="domain" description="Peptidase A2" evidence="2">
    <location>
        <begin position="66"/>
        <end position="145"/>
    </location>
</feature>
<proteinExistence type="predicted"/>
<keyword evidence="3" id="KW-0645">Protease</keyword>
<dbReference type="AlphaFoldDB" id="A0A7G9L2M7"/>
<dbReference type="Proteomes" id="UP000515861">
    <property type="component" value="Chromosome"/>
</dbReference>
<dbReference type="InterPro" id="IPR034122">
    <property type="entry name" value="Retropepsin-like_bacterial"/>
</dbReference>
<organism evidence="3 4">
    <name type="scientific">Sphingomonas sabuli</name>
    <dbReference type="NCBI Taxonomy" id="2764186"/>
    <lineage>
        <taxon>Bacteria</taxon>
        <taxon>Pseudomonadati</taxon>
        <taxon>Pseudomonadota</taxon>
        <taxon>Alphaproteobacteria</taxon>
        <taxon>Sphingomonadales</taxon>
        <taxon>Sphingomonadaceae</taxon>
        <taxon>Sphingomonas</taxon>
    </lineage>
</organism>
<dbReference type="InterPro" id="IPR021109">
    <property type="entry name" value="Peptidase_aspartic_dom_sf"/>
</dbReference>
<dbReference type="CDD" id="cd05483">
    <property type="entry name" value="retropepsin_like_bacteria"/>
    <property type="match status" value="1"/>
</dbReference>
<evidence type="ECO:0000313" key="3">
    <source>
        <dbReference type="EMBL" id="QNM82876.1"/>
    </source>
</evidence>
<dbReference type="PROSITE" id="PS50175">
    <property type="entry name" value="ASP_PROT_RETROV"/>
    <property type="match status" value="1"/>
</dbReference>
<dbReference type="RefSeq" id="WP_187479831.1">
    <property type="nucleotide sequence ID" value="NZ_CP060697.1"/>
</dbReference>
<dbReference type="InterPro" id="IPR001969">
    <property type="entry name" value="Aspartic_peptidase_AS"/>
</dbReference>
<evidence type="ECO:0000256" key="1">
    <source>
        <dbReference type="ARBA" id="ARBA00022801"/>
    </source>
</evidence>
<dbReference type="Pfam" id="PF13650">
    <property type="entry name" value="Asp_protease_2"/>
    <property type="match status" value="2"/>
</dbReference>
<dbReference type="InterPro" id="IPR001995">
    <property type="entry name" value="Peptidase_A2_cat"/>
</dbReference>